<dbReference type="GO" id="GO:0006351">
    <property type="term" value="P:DNA-templated transcription"/>
    <property type="evidence" value="ECO:0007669"/>
    <property type="project" value="InterPro"/>
</dbReference>
<dbReference type="GO" id="GO:0003677">
    <property type="term" value="F:DNA binding"/>
    <property type="evidence" value="ECO:0007669"/>
    <property type="project" value="InterPro"/>
</dbReference>
<evidence type="ECO:0000256" key="1">
    <source>
        <dbReference type="ARBA" id="ARBA00023242"/>
    </source>
</evidence>
<dbReference type="OrthoDB" id="2399539at2759"/>
<dbReference type="PANTHER" id="PTHR47431">
    <property type="entry name" value="ZN(II)2CYS6 TRANSCRIPTION FACTOR (EUROFUNG)-RELATED"/>
    <property type="match status" value="1"/>
</dbReference>
<name>A0A232M0V1_9EURO</name>
<dbReference type="AlphaFoldDB" id="A0A232M0V1"/>
<accession>A0A232M0V1</accession>
<dbReference type="EMBL" id="NPHW01003363">
    <property type="protein sequence ID" value="OXV09727.1"/>
    <property type="molecule type" value="Genomic_DNA"/>
</dbReference>
<dbReference type="Proteomes" id="UP000243515">
    <property type="component" value="Unassembled WGS sequence"/>
</dbReference>
<feature type="compositionally biased region" description="Polar residues" evidence="2">
    <location>
        <begin position="102"/>
        <end position="113"/>
    </location>
</feature>
<dbReference type="InterPro" id="IPR007219">
    <property type="entry name" value="XnlR_reg_dom"/>
</dbReference>
<evidence type="ECO:0000313" key="5">
    <source>
        <dbReference type="Proteomes" id="UP000243515"/>
    </source>
</evidence>
<evidence type="ECO:0000313" key="4">
    <source>
        <dbReference type="EMBL" id="OXV09727.1"/>
    </source>
</evidence>
<feature type="region of interest" description="Disordered" evidence="2">
    <location>
        <begin position="9"/>
        <end position="161"/>
    </location>
</feature>
<protein>
    <recommendedName>
        <fullName evidence="3">Xylanolytic transcriptional activator regulatory domain-containing protein</fullName>
    </recommendedName>
</protein>
<organism evidence="4 5">
    <name type="scientific">Elaphomyces granulatus</name>
    <dbReference type="NCBI Taxonomy" id="519963"/>
    <lineage>
        <taxon>Eukaryota</taxon>
        <taxon>Fungi</taxon>
        <taxon>Dikarya</taxon>
        <taxon>Ascomycota</taxon>
        <taxon>Pezizomycotina</taxon>
        <taxon>Eurotiomycetes</taxon>
        <taxon>Eurotiomycetidae</taxon>
        <taxon>Eurotiales</taxon>
        <taxon>Elaphomycetaceae</taxon>
        <taxon>Elaphomyces</taxon>
    </lineage>
</organism>
<evidence type="ECO:0000256" key="2">
    <source>
        <dbReference type="SAM" id="MobiDB-lite"/>
    </source>
</evidence>
<comment type="caution">
    <text evidence="4">The sequence shown here is derived from an EMBL/GenBank/DDBJ whole genome shotgun (WGS) entry which is preliminary data.</text>
</comment>
<keyword evidence="1" id="KW-0539">Nucleus</keyword>
<reference evidence="4 5" key="1">
    <citation type="journal article" date="2015" name="Environ. Microbiol.">
        <title>Metagenome sequence of Elaphomyces granulatus from sporocarp tissue reveals Ascomycota ectomycorrhizal fingerprints of genome expansion and a Proteobacteria-rich microbiome.</title>
        <authorList>
            <person name="Quandt C.A."/>
            <person name="Kohler A."/>
            <person name="Hesse C.N."/>
            <person name="Sharpton T.J."/>
            <person name="Martin F."/>
            <person name="Spatafora J.W."/>
        </authorList>
    </citation>
    <scope>NUCLEOTIDE SEQUENCE [LARGE SCALE GENOMIC DNA]</scope>
    <source>
        <strain evidence="4 5">OSC145934</strain>
    </source>
</reference>
<gene>
    <name evidence="4" type="ORF">Egran_02510</name>
</gene>
<feature type="domain" description="Xylanolytic transcriptional activator regulatory" evidence="3">
    <location>
        <begin position="242"/>
        <end position="339"/>
    </location>
</feature>
<keyword evidence="5" id="KW-1185">Reference proteome</keyword>
<dbReference type="PANTHER" id="PTHR47431:SF1">
    <property type="entry name" value="ZN(II)2CYS6 TRANSCRIPTION FACTOR (EUROFUNG)"/>
    <property type="match status" value="1"/>
</dbReference>
<proteinExistence type="predicted"/>
<feature type="compositionally biased region" description="Pro residues" evidence="2">
    <location>
        <begin position="51"/>
        <end position="67"/>
    </location>
</feature>
<dbReference type="CDD" id="cd12148">
    <property type="entry name" value="fungal_TF_MHR"/>
    <property type="match status" value="1"/>
</dbReference>
<feature type="compositionally biased region" description="Low complexity" evidence="2">
    <location>
        <begin position="132"/>
        <end position="145"/>
    </location>
</feature>
<dbReference type="Pfam" id="PF04082">
    <property type="entry name" value="Fungal_trans"/>
    <property type="match status" value="1"/>
</dbReference>
<evidence type="ECO:0000259" key="3">
    <source>
        <dbReference type="Pfam" id="PF04082"/>
    </source>
</evidence>
<dbReference type="GO" id="GO:0008270">
    <property type="term" value="F:zinc ion binding"/>
    <property type="evidence" value="ECO:0007669"/>
    <property type="project" value="InterPro"/>
</dbReference>
<sequence>MCGSCLATNNTDCHYANGPYHEGGPRRPAGPPGKRNIDRGASSAYRRSWSPSPPLPPAPPPPPPPPTSSSSSSPPRRPPPPHRPRPASVLCPGLPGFPHGSRSVSPGPENNRSIPGIPYIKAVASPPPYQEPCSPSWDSSVHSSPNLTLTQRAPASPPPPEVPQMISDPFLQLYYEYFHGAHPILLPANTLGSPLFYQIPSYLRAVIRYIGAHYHRDPSARISCREVAHAVLSDDTPRNGFKVQGMLLLAIITFADGDENRAHQLLQAAIRLALELGMNRAAFAVEHAMGSSLLEESWRRTYWELYVVDAMLAALRGPGAFSLYLVPSDLTLPCDETTYQAVGLHEGYISVKSNVTSSHGKNNNGRHPVVDIFMAPQQIPSGRRLGDLQDDGSFCWQENEFSSFAYRIEAVRLLGTVLALPPSSRLENELDVETVDAGLVAWFRRLPASKHESMWDDDTFDEMLFQAQMIIHTGMICLYRPRASLTAPPAHGRNPFPQWQGRPQQTAFPHALDSRSKKLVRAADALSSLVTLPTEVKRHSPFLVSALGMSVVVHTAAHVFATGGTEREESIKVRIQLAFGVLNRLADSWPLANPVKQQLLKRYQQASQGFR</sequence>